<protein>
    <recommendedName>
        <fullName evidence="5">MYND-type domain-containing protein</fullName>
    </recommendedName>
</protein>
<name>A0A7S3V4I3_9STRA</name>
<dbReference type="AlphaFoldDB" id="A0A7S3V4I3"/>
<evidence type="ECO:0000313" key="6">
    <source>
        <dbReference type="EMBL" id="CAE0456072.1"/>
    </source>
</evidence>
<sequence length="509" mass="58819">MSELNEESTCKHQCGRRVSPNADVAIPPHFKWTLRQCSRSKCKAVLFDSPTSPGGQEETRFKRCAQCHAVCYCSRNCQKMDWKNHKMDCADIDIHLQAIELVKEHIENYAEQDNKDPWNENGGVCGEFATHDDDLYRGFGLDYLNLRMCHAFACRHISDLGNAIAIECFLDVLELEQFAYIPIMVDALFETVQLLIEQMEDFSRAYTLLKSYARKGTCNFLNKKRYYPGSVFRPESEYEEGDLSESTSELDLMHHALNTKAIFCMSICKLWLYNNVRNLKVIGANVLQNFDCTSKVGEFLGIPPQWWSDNVDATVYHRQAKECLSAWYGYDKMKGSQFDFEEERDNSCFAYLPYFLNHVETERIDLPINRNLEMRRLEMNFVHFKHIGSGDFSTKLTACQLMAERNINSCYLKFQRRMEMLMAQSYFHLHKYSSSVKALFAQMGKDSTKVQPRRFDLGGYYNGEPVFTDVARIVKALKRNGLCSTANLELCFKNAGYAILFGQKGVDYD</sequence>
<evidence type="ECO:0000256" key="4">
    <source>
        <dbReference type="PROSITE-ProRule" id="PRU00134"/>
    </source>
</evidence>
<accession>A0A7S3V4I3</accession>
<dbReference type="PROSITE" id="PS50865">
    <property type="entry name" value="ZF_MYND_2"/>
    <property type="match status" value="1"/>
</dbReference>
<evidence type="ECO:0000256" key="1">
    <source>
        <dbReference type="ARBA" id="ARBA00022723"/>
    </source>
</evidence>
<evidence type="ECO:0000259" key="5">
    <source>
        <dbReference type="PROSITE" id="PS50865"/>
    </source>
</evidence>
<keyword evidence="3" id="KW-0862">Zinc</keyword>
<dbReference type="EMBL" id="HBIO01001298">
    <property type="protein sequence ID" value="CAE0456072.1"/>
    <property type="molecule type" value="Transcribed_RNA"/>
</dbReference>
<keyword evidence="2 4" id="KW-0863">Zinc-finger</keyword>
<keyword evidence="1" id="KW-0479">Metal-binding</keyword>
<reference evidence="6" key="1">
    <citation type="submission" date="2021-01" db="EMBL/GenBank/DDBJ databases">
        <authorList>
            <person name="Corre E."/>
            <person name="Pelletier E."/>
            <person name="Niang G."/>
            <person name="Scheremetjew M."/>
            <person name="Finn R."/>
            <person name="Kale V."/>
            <person name="Holt S."/>
            <person name="Cochrane G."/>
            <person name="Meng A."/>
            <person name="Brown T."/>
            <person name="Cohen L."/>
        </authorList>
    </citation>
    <scope>NUCLEOTIDE SEQUENCE</scope>
    <source>
        <strain evidence="6">MM31A-1</strain>
    </source>
</reference>
<gene>
    <name evidence="6" type="ORF">CDEB00056_LOCUS913</name>
</gene>
<dbReference type="Pfam" id="PF01753">
    <property type="entry name" value="zf-MYND"/>
    <property type="match status" value="1"/>
</dbReference>
<evidence type="ECO:0000256" key="2">
    <source>
        <dbReference type="ARBA" id="ARBA00022771"/>
    </source>
</evidence>
<dbReference type="GO" id="GO:0008270">
    <property type="term" value="F:zinc ion binding"/>
    <property type="evidence" value="ECO:0007669"/>
    <property type="project" value="UniProtKB-KW"/>
</dbReference>
<dbReference type="InterPro" id="IPR002893">
    <property type="entry name" value="Znf_MYND"/>
</dbReference>
<feature type="domain" description="MYND-type" evidence="5">
    <location>
        <begin position="34"/>
        <end position="89"/>
    </location>
</feature>
<evidence type="ECO:0000256" key="3">
    <source>
        <dbReference type="ARBA" id="ARBA00022833"/>
    </source>
</evidence>
<organism evidence="6">
    <name type="scientific">Chaetoceros debilis</name>
    <dbReference type="NCBI Taxonomy" id="122233"/>
    <lineage>
        <taxon>Eukaryota</taxon>
        <taxon>Sar</taxon>
        <taxon>Stramenopiles</taxon>
        <taxon>Ochrophyta</taxon>
        <taxon>Bacillariophyta</taxon>
        <taxon>Coscinodiscophyceae</taxon>
        <taxon>Chaetocerotophycidae</taxon>
        <taxon>Chaetocerotales</taxon>
        <taxon>Chaetocerotaceae</taxon>
        <taxon>Chaetoceros</taxon>
    </lineage>
</organism>
<dbReference type="SUPFAM" id="SSF144232">
    <property type="entry name" value="HIT/MYND zinc finger-like"/>
    <property type="match status" value="1"/>
</dbReference>
<dbReference type="Gene3D" id="6.10.140.2220">
    <property type="match status" value="1"/>
</dbReference>
<proteinExistence type="predicted"/>